<evidence type="ECO:0000313" key="4">
    <source>
        <dbReference type="Proteomes" id="UP000008698"/>
    </source>
</evidence>
<name>C9SVR2_VERA1</name>
<evidence type="ECO:0000259" key="2">
    <source>
        <dbReference type="PROSITE" id="PS50172"/>
    </source>
</evidence>
<dbReference type="InterPro" id="IPR036420">
    <property type="entry name" value="BRCT_dom_sf"/>
</dbReference>
<dbReference type="Proteomes" id="UP000008698">
    <property type="component" value="Unassembled WGS sequence"/>
</dbReference>
<dbReference type="OrthoDB" id="10275603at2759"/>
<organism evidence="4">
    <name type="scientific">Verticillium alfalfae (strain VaMs.102 / ATCC MYA-4576 / FGSC 10136)</name>
    <name type="common">Verticillium wilt of alfalfa</name>
    <name type="synonym">Verticillium albo-atrum</name>
    <dbReference type="NCBI Taxonomy" id="526221"/>
    <lineage>
        <taxon>Eukaryota</taxon>
        <taxon>Fungi</taxon>
        <taxon>Dikarya</taxon>
        <taxon>Ascomycota</taxon>
        <taxon>Pezizomycotina</taxon>
        <taxon>Sordariomycetes</taxon>
        <taxon>Hypocreomycetidae</taxon>
        <taxon>Glomerellales</taxon>
        <taxon>Plectosphaerellaceae</taxon>
        <taxon>Verticillium</taxon>
    </lineage>
</organism>
<accession>C9SVR2</accession>
<dbReference type="EMBL" id="DS985227">
    <property type="protein sequence ID" value="EEY22877.1"/>
    <property type="molecule type" value="Genomic_DNA"/>
</dbReference>
<dbReference type="HOGENOM" id="CLU_090427_0_0_1"/>
<feature type="region of interest" description="Disordered" evidence="1">
    <location>
        <begin position="221"/>
        <end position="269"/>
    </location>
</feature>
<gene>
    <name evidence="3" type="ORF">VDBG_08987</name>
</gene>
<keyword evidence="4" id="KW-1185">Reference proteome</keyword>
<dbReference type="PROSITE" id="PS50172">
    <property type="entry name" value="BRCT"/>
    <property type="match status" value="2"/>
</dbReference>
<dbReference type="KEGG" id="val:VDBG_08987"/>
<dbReference type="InterPro" id="IPR001357">
    <property type="entry name" value="BRCT_dom"/>
</dbReference>
<protein>
    <submittedName>
        <fullName evidence="3">Predicted protein</fullName>
    </submittedName>
</protein>
<dbReference type="RefSeq" id="XP_003000492.1">
    <property type="nucleotide sequence ID" value="XM_003000446.1"/>
</dbReference>
<feature type="domain" description="BRCT" evidence="2">
    <location>
        <begin position="1"/>
        <end position="92"/>
    </location>
</feature>
<feature type="domain" description="BRCT" evidence="2">
    <location>
        <begin position="98"/>
        <end position="210"/>
    </location>
</feature>
<dbReference type="AlphaFoldDB" id="C9SVR2"/>
<evidence type="ECO:0000313" key="3">
    <source>
        <dbReference type="EMBL" id="EEY22877.1"/>
    </source>
</evidence>
<dbReference type="GeneID" id="9528199"/>
<dbReference type="SUPFAM" id="SSF52113">
    <property type="entry name" value="BRCT domain"/>
    <property type="match status" value="2"/>
</dbReference>
<sequence length="269" mass="29997">MIPINSVTIVASMPTDGVTLEEAKSWIKELGAVYHKRVRASTSVVCTTHHQLRYCNRQVLGASQQESFLVGLNWLFDSWDKHEFLDPNKYGIGPESDSSPFVLDGCLIAITPTYPTSKETDNLNSVRNAIVRLGGSLDFSGDNLDGMTHLCISESEVPQRSALIDIVCSYNRELQKSPNMSHKFIKIVQHDWWKKCLDTKTKLDEEEWLLTVPAVADDGKLRSVPGRHHRSLDDRNEDESSSESSGDDSADEYIKDGRYDNGGAHAVDG</sequence>
<dbReference type="eggNOG" id="ENOG502T498">
    <property type="taxonomic scope" value="Eukaryota"/>
</dbReference>
<proteinExistence type="predicted"/>
<dbReference type="Gene3D" id="3.40.50.10190">
    <property type="entry name" value="BRCT domain"/>
    <property type="match status" value="2"/>
</dbReference>
<feature type="compositionally biased region" description="Acidic residues" evidence="1">
    <location>
        <begin position="235"/>
        <end position="251"/>
    </location>
</feature>
<reference evidence="4" key="1">
    <citation type="journal article" date="2011" name="PLoS Pathog.">
        <title>Comparative genomics yields insights into niche adaptation of plant vascular wilt pathogens.</title>
        <authorList>
            <person name="Klosterman S.J."/>
            <person name="Subbarao K.V."/>
            <person name="Kang S."/>
            <person name="Veronese P."/>
            <person name="Gold S.E."/>
            <person name="Thomma B.P.H.J."/>
            <person name="Chen Z."/>
            <person name="Henrissat B."/>
            <person name="Lee Y.-H."/>
            <person name="Park J."/>
            <person name="Garcia-Pedrajas M.D."/>
            <person name="Barbara D.J."/>
            <person name="Anchieta A."/>
            <person name="de Jonge R."/>
            <person name="Santhanam P."/>
            <person name="Maruthachalam K."/>
            <person name="Atallah Z."/>
            <person name="Amyotte S.G."/>
            <person name="Paz Z."/>
            <person name="Inderbitzin P."/>
            <person name="Hayes R.J."/>
            <person name="Heiman D.I."/>
            <person name="Young S."/>
            <person name="Zeng Q."/>
            <person name="Engels R."/>
            <person name="Galagan J."/>
            <person name="Cuomo C.A."/>
            <person name="Dobinson K.F."/>
            <person name="Ma L.-J."/>
        </authorList>
    </citation>
    <scope>NUCLEOTIDE SEQUENCE [LARGE SCALE GENOMIC DNA]</scope>
    <source>
        <strain evidence="4">VaMs.102 / ATCC MYA-4576 / FGSC 10136</strain>
    </source>
</reference>
<dbReference type="OMA" id="HHQLRYC"/>
<evidence type="ECO:0000256" key="1">
    <source>
        <dbReference type="SAM" id="MobiDB-lite"/>
    </source>
</evidence>